<keyword evidence="2" id="KW-0732">Signal</keyword>
<accession>A0A1X0NH36</accession>
<dbReference type="EMBL" id="NBCO01000053">
    <property type="protein sequence ID" value="ORC83947.1"/>
    <property type="molecule type" value="Genomic_DNA"/>
</dbReference>
<evidence type="ECO:0000313" key="3">
    <source>
        <dbReference type="EMBL" id="ORC83947.1"/>
    </source>
</evidence>
<dbReference type="GeneID" id="39990496"/>
<feature type="compositionally biased region" description="Low complexity" evidence="1">
    <location>
        <begin position="215"/>
        <end position="230"/>
    </location>
</feature>
<feature type="compositionally biased region" description="Low complexity" evidence="1">
    <location>
        <begin position="149"/>
        <end position="165"/>
    </location>
</feature>
<organism evidence="3 4">
    <name type="scientific">Trypanosoma theileri</name>
    <dbReference type="NCBI Taxonomy" id="67003"/>
    <lineage>
        <taxon>Eukaryota</taxon>
        <taxon>Discoba</taxon>
        <taxon>Euglenozoa</taxon>
        <taxon>Kinetoplastea</taxon>
        <taxon>Metakinetoplastina</taxon>
        <taxon>Trypanosomatida</taxon>
        <taxon>Trypanosomatidae</taxon>
        <taxon>Trypanosoma</taxon>
    </lineage>
</organism>
<evidence type="ECO:0000256" key="2">
    <source>
        <dbReference type="SAM" id="SignalP"/>
    </source>
</evidence>
<dbReference type="Proteomes" id="UP000192257">
    <property type="component" value="Unassembled WGS sequence"/>
</dbReference>
<feature type="region of interest" description="Disordered" evidence="1">
    <location>
        <begin position="54"/>
        <end position="262"/>
    </location>
</feature>
<reference evidence="3 4" key="1">
    <citation type="submission" date="2017-03" db="EMBL/GenBank/DDBJ databases">
        <title>An alternative strategy for trypanosome survival in the mammalian bloodstream revealed through genome and transcriptome analysis of the ubiquitous bovine parasite Trypanosoma (Megatrypanum) theileri.</title>
        <authorList>
            <person name="Kelly S."/>
            <person name="Ivens A."/>
            <person name="Mott A."/>
            <person name="O'Neill E."/>
            <person name="Emms D."/>
            <person name="Macleod O."/>
            <person name="Voorheis P."/>
            <person name="Matthews J."/>
            <person name="Matthews K."/>
            <person name="Carrington M."/>
        </authorList>
    </citation>
    <scope>NUCLEOTIDE SEQUENCE [LARGE SCALE GENOMIC DNA]</scope>
    <source>
        <strain evidence="3">Edinburgh</strain>
    </source>
</reference>
<feature type="chain" id="PRO_5012642640" description="Mucin-associated surface protein (MASP)" evidence="2">
    <location>
        <begin position="24"/>
        <end position="262"/>
    </location>
</feature>
<name>A0A1X0NH36_9TRYP</name>
<evidence type="ECO:0000256" key="1">
    <source>
        <dbReference type="SAM" id="MobiDB-lite"/>
    </source>
</evidence>
<feature type="compositionally biased region" description="Basic and acidic residues" evidence="1">
    <location>
        <begin position="231"/>
        <end position="242"/>
    </location>
</feature>
<feature type="compositionally biased region" description="Polar residues" evidence="1">
    <location>
        <begin position="243"/>
        <end position="255"/>
    </location>
</feature>
<dbReference type="RefSeq" id="XP_028878013.1">
    <property type="nucleotide sequence ID" value="XM_029030716.1"/>
</dbReference>
<feature type="compositionally biased region" description="Polar residues" evidence="1">
    <location>
        <begin position="178"/>
        <end position="206"/>
    </location>
</feature>
<dbReference type="VEuPathDB" id="TriTrypDB:TM35_000531310"/>
<proteinExistence type="predicted"/>
<evidence type="ECO:0000313" key="4">
    <source>
        <dbReference type="Proteomes" id="UP000192257"/>
    </source>
</evidence>
<protein>
    <recommendedName>
        <fullName evidence="5">Mucin-associated surface protein (MASP)</fullName>
    </recommendedName>
</protein>
<keyword evidence="4" id="KW-1185">Reference proteome</keyword>
<gene>
    <name evidence="3" type="ORF">TM35_000531310</name>
</gene>
<dbReference type="AlphaFoldDB" id="A0A1X0NH36"/>
<comment type="caution">
    <text evidence="3">The sequence shown here is derived from an EMBL/GenBank/DDBJ whole genome shotgun (WGS) entry which is preliminary data.</text>
</comment>
<feature type="compositionally biased region" description="Basic and acidic residues" evidence="1">
    <location>
        <begin position="98"/>
        <end position="138"/>
    </location>
</feature>
<feature type="non-terminal residue" evidence="3">
    <location>
        <position position="262"/>
    </location>
</feature>
<evidence type="ECO:0008006" key="5">
    <source>
        <dbReference type="Google" id="ProtNLM"/>
    </source>
</evidence>
<feature type="signal peptide" evidence="2">
    <location>
        <begin position="1"/>
        <end position="23"/>
    </location>
</feature>
<feature type="compositionally biased region" description="Basic and acidic residues" evidence="1">
    <location>
        <begin position="56"/>
        <end position="69"/>
    </location>
</feature>
<sequence length="262" mass="27742">MMLPRRLLYLLALLLSVASVCSASGEILPAVIVPSGEPEYLVVNFGIANYSRRKNREPAKEIPNAHKDLPQPPQESVQALKEDTGPSGNQNVASGGKPGDKGQKEQKKAAEGLGKEATEKEITKEHQDSAVGKIDDPTGKLQGIQTQQLSEAAPSSSLSVVSSAPRAGDPTKSEETLSKQSESGGPAQDTSNQNDKLQGENTQSNESDIKDGPQNTSNSTFSTEPSTSNSETHENSTTKEQTHSTQDSPSTTDTGETTKAEN</sequence>